<name>A0A6J4Q105_9RHOB</name>
<dbReference type="EMBL" id="CADCUU010000435">
    <property type="protein sequence ID" value="CAA9431245.1"/>
    <property type="molecule type" value="Genomic_DNA"/>
</dbReference>
<feature type="compositionally biased region" description="Low complexity" evidence="1">
    <location>
        <begin position="49"/>
        <end position="68"/>
    </location>
</feature>
<sequence>DLVDRPPDPDPRTGRAVLCPIRRPAPRALPARAESHPGACHALPPPPRRGGAADPGGPRLALRGPGALSHARRRSLPHGSRGCFPAGSTRDGHPPRRAGPAVGPRAHAAGSPALAPPCHRPEQGRARPGPRHPGAPPGRLRPMGGPGRGAPALALQGRPVGASGPPPLHGRL</sequence>
<evidence type="ECO:0000313" key="2">
    <source>
        <dbReference type="EMBL" id="CAA9431245.1"/>
    </source>
</evidence>
<dbReference type="AlphaFoldDB" id="A0A6J4Q105"/>
<protein>
    <submittedName>
        <fullName evidence="2">Uncharacterized protein</fullName>
    </submittedName>
</protein>
<feature type="compositionally biased region" description="Low complexity" evidence="1">
    <location>
        <begin position="98"/>
        <end position="110"/>
    </location>
</feature>
<organism evidence="2">
    <name type="scientific">uncultured Rubellimicrobium sp</name>
    <dbReference type="NCBI Taxonomy" id="543078"/>
    <lineage>
        <taxon>Bacteria</taxon>
        <taxon>Pseudomonadati</taxon>
        <taxon>Pseudomonadota</taxon>
        <taxon>Alphaproteobacteria</taxon>
        <taxon>Rhodobacterales</taxon>
        <taxon>Roseobacteraceae</taxon>
        <taxon>Rubellimicrobium</taxon>
        <taxon>environmental samples</taxon>
    </lineage>
</organism>
<evidence type="ECO:0000256" key="1">
    <source>
        <dbReference type="SAM" id="MobiDB-lite"/>
    </source>
</evidence>
<feature type="non-terminal residue" evidence="2">
    <location>
        <position position="172"/>
    </location>
</feature>
<feature type="region of interest" description="Disordered" evidence="1">
    <location>
        <begin position="1"/>
        <end position="172"/>
    </location>
</feature>
<feature type="compositionally biased region" description="Low complexity" evidence="1">
    <location>
        <begin position="20"/>
        <end position="32"/>
    </location>
</feature>
<reference evidence="2" key="1">
    <citation type="submission" date="2020-02" db="EMBL/GenBank/DDBJ databases">
        <authorList>
            <person name="Meier V. D."/>
        </authorList>
    </citation>
    <scope>NUCLEOTIDE SEQUENCE</scope>
    <source>
        <strain evidence="2">AVDCRST_MAG15</strain>
    </source>
</reference>
<accession>A0A6J4Q105</accession>
<proteinExistence type="predicted"/>
<feature type="non-terminal residue" evidence="2">
    <location>
        <position position="1"/>
    </location>
</feature>
<gene>
    <name evidence="2" type="ORF">AVDCRST_MAG15-2863</name>
</gene>
<feature type="compositionally biased region" description="Low complexity" evidence="1">
    <location>
        <begin position="137"/>
        <end position="158"/>
    </location>
</feature>
<feature type="compositionally biased region" description="Basic and acidic residues" evidence="1">
    <location>
        <begin position="1"/>
        <end position="13"/>
    </location>
</feature>